<evidence type="ECO:0000313" key="3">
    <source>
        <dbReference type="Proteomes" id="UP001143700"/>
    </source>
</evidence>
<name>A0A9X3WBH4_LACAM</name>
<reference evidence="2" key="1">
    <citation type="journal article" date="2022" name="Microorganisms">
        <title>Antibiotic Susceptibility, Resistance Gene Determinants and Corresponding Genomic Regions in Lactobacillus amylovorus Isolates Derived from Wild Boars and Domestic Pigs.</title>
        <authorList>
            <person name="Moravkova M."/>
            <person name="Kostovova I."/>
            <person name="Kavanova K."/>
            <person name="Pechar R."/>
            <person name="Stanek S."/>
            <person name="Brychta A."/>
            <person name="Zeman M."/>
            <person name="Kubasova T."/>
        </authorList>
    </citation>
    <scope>NUCLEOTIDE SEQUENCE</scope>
    <source>
        <strain evidence="2">M356A</strain>
    </source>
</reference>
<dbReference type="RefSeq" id="WP_271870401.1">
    <property type="nucleotide sequence ID" value="NZ_JAOTGU010000011.1"/>
</dbReference>
<evidence type="ECO:0000256" key="1">
    <source>
        <dbReference type="SAM" id="Phobius"/>
    </source>
</evidence>
<proteinExistence type="predicted"/>
<accession>A0A9X3WBH4</accession>
<comment type="caution">
    <text evidence="2">The sequence shown here is derived from an EMBL/GenBank/DDBJ whole genome shotgun (WGS) entry which is preliminary data.</text>
</comment>
<keyword evidence="1" id="KW-0812">Transmembrane</keyword>
<dbReference type="EMBL" id="JAOTGU010000011">
    <property type="protein sequence ID" value="MDB6262449.1"/>
    <property type="molecule type" value="Genomic_DNA"/>
</dbReference>
<sequence>MGYPIMDDVVSLFQNPAFLTGLVFAFFARCYVVFPGFKKFIRSFF</sequence>
<dbReference type="Proteomes" id="UP001143700">
    <property type="component" value="Unassembled WGS sequence"/>
</dbReference>
<reference evidence="2" key="2">
    <citation type="submission" date="2022-10" db="EMBL/GenBank/DDBJ databases">
        <authorList>
            <person name="Kostovova I."/>
            <person name="Moravkova M."/>
            <person name="Pechar R."/>
        </authorList>
    </citation>
    <scope>NUCLEOTIDE SEQUENCE</scope>
    <source>
        <strain evidence="2">M356A</strain>
    </source>
</reference>
<organism evidence="2 3">
    <name type="scientific">Lactobacillus amylovorus</name>
    <dbReference type="NCBI Taxonomy" id="1604"/>
    <lineage>
        <taxon>Bacteria</taxon>
        <taxon>Bacillati</taxon>
        <taxon>Bacillota</taxon>
        <taxon>Bacilli</taxon>
        <taxon>Lactobacillales</taxon>
        <taxon>Lactobacillaceae</taxon>
        <taxon>Lactobacillus</taxon>
    </lineage>
</organism>
<feature type="transmembrane region" description="Helical" evidence="1">
    <location>
        <begin position="12"/>
        <end position="34"/>
    </location>
</feature>
<keyword evidence="1" id="KW-0472">Membrane</keyword>
<evidence type="ECO:0000313" key="2">
    <source>
        <dbReference type="EMBL" id="MDB6262449.1"/>
    </source>
</evidence>
<keyword evidence="1" id="KW-1133">Transmembrane helix</keyword>
<gene>
    <name evidence="2" type="ORF">ODV15_07790</name>
</gene>
<protein>
    <submittedName>
        <fullName evidence="2">Uncharacterized protein</fullName>
    </submittedName>
</protein>
<dbReference type="AlphaFoldDB" id="A0A9X3WBH4"/>